<protein>
    <recommendedName>
        <fullName evidence="1">Pyrin domain-containing protein</fullName>
    </recommendedName>
</protein>
<sequence>MESVEELLMNSLKELEKKELKEFQWHLHKDHECISKSEMEKRDRVKTVDKMVACFGPEDAVKITVRILGKLNQNNLAEQLENKHKKAQAECNTN</sequence>
<name>A0A8C2FEY3_CYPCA</name>
<dbReference type="AlphaFoldDB" id="A0A8C2FEY3"/>
<dbReference type="Proteomes" id="UP000694701">
    <property type="component" value="Unplaced"/>
</dbReference>
<dbReference type="InterPro" id="IPR004020">
    <property type="entry name" value="DAPIN"/>
</dbReference>
<dbReference type="Gene3D" id="1.10.533.10">
    <property type="entry name" value="Death Domain, Fas"/>
    <property type="match status" value="1"/>
</dbReference>
<dbReference type="SMART" id="SM01289">
    <property type="entry name" value="PYRIN"/>
    <property type="match status" value="1"/>
</dbReference>
<evidence type="ECO:0000259" key="1">
    <source>
        <dbReference type="PROSITE" id="PS50824"/>
    </source>
</evidence>
<feature type="domain" description="Pyrin" evidence="1">
    <location>
        <begin position="1"/>
        <end position="86"/>
    </location>
</feature>
<reference evidence="2" key="1">
    <citation type="submission" date="2025-08" db="UniProtKB">
        <authorList>
            <consortium name="Ensembl"/>
        </authorList>
    </citation>
    <scope>IDENTIFICATION</scope>
</reference>
<accession>A0A8C2FEY3</accession>
<organism evidence="2 3">
    <name type="scientific">Cyprinus carpio</name>
    <name type="common">Common carp</name>
    <dbReference type="NCBI Taxonomy" id="7962"/>
    <lineage>
        <taxon>Eukaryota</taxon>
        <taxon>Metazoa</taxon>
        <taxon>Chordata</taxon>
        <taxon>Craniata</taxon>
        <taxon>Vertebrata</taxon>
        <taxon>Euteleostomi</taxon>
        <taxon>Actinopterygii</taxon>
        <taxon>Neopterygii</taxon>
        <taxon>Teleostei</taxon>
        <taxon>Ostariophysi</taxon>
        <taxon>Cypriniformes</taxon>
        <taxon>Cyprinidae</taxon>
        <taxon>Cyprininae</taxon>
        <taxon>Cyprinus</taxon>
    </lineage>
</organism>
<evidence type="ECO:0000313" key="3">
    <source>
        <dbReference type="Proteomes" id="UP000694701"/>
    </source>
</evidence>
<dbReference type="Ensembl" id="ENSCCRT00020059271.1">
    <property type="protein sequence ID" value="ENSCCRP00020054153.1"/>
    <property type="gene ID" value="ENSCCRG00020024615.1"/>
</dbReference>
<proteinExistence type="predicted"/>
<dbReference type="PROSITE" id="PS50824">
    <property type="entry name" value="DAPIN"/>
    <property type="match status" value="1"/>
</dbReference>
<dbReference type="InterPro" id="IPR011029">
    <property type="entry name" value="DEATH-like_dom_sf"/>
</dbReference>
<dbReference type="Pfam" id="PF02758">
    <property type="entry name" value="PYRIN"/>
    <property type="match status" value="1"/>
</dbReference>
<evidence type="ECO:0000313" key="2">
    <source>
        <dbReference type="Ensembl" id="ENSCCRP00020054153.1"/>
    </source>
</evidence>
<dbReference type="SUPFAM" id="SSF47986">
    <property type="entry name" value="DEATH domain"/>
    <property type="match status" value="1"/>
</dbReference>